<organism evidence="1 2">
    <name type="scientific">Smallanthus sonchifolius</name>
    <dbReference type="NCBI Taxonomy" id="185202"/>
    <lineage>
        <taxon>Eukaryota</taxon>
        <taxon>Viridiplantae</taxon>
        <taxon>Streptophyta</taxon>
        <taxon>Embryophyta</taxon>
        <taxon>Tracheophyta</taxon>
        <taxon>Spermatophyta</taxon>
        <taxon>Magnoliopsida</taxon>
        <taxon>eudicotyledons</taxon>
        <taxon>Gunneridae</taxon>
        <taxon>Pentapetalae</taxon>
        <taxon>asterids</taxon>
        <taxon>campanulids</taxon>
        <taxon>Asterales</taxon>
        <taxon>Asteraceae</taxon>
        <taxon>Asteroideae</taxon>
        <taxon>Heliantheae alliance</taxon>
        <taxon>Millerieae</taxon>
        <taxon>Smallanthus</taxon>
    </lineage>
</organism>
<evidence type="ECO:0000313" key="2">
    <source>
        <dbReference type="Proteomes" id="UP001056120"/>
    </source>
</evidence>
<reference evidence="2" key="1">
    <citation type="journal article" date="2022" name="Mol. Ecol. Resour.">
        <title>The genomes of chicory, endive, great burdock and yacon provide insights into Asteraceae palaeo-polyploidization history and plant inulin production.</title>
        <authorList>
            <person name="Fan W."/>
            <person name="Wang S."/>
            <person name="Wang H."/>
            <person name="Wang A."/>
            <person name="Jiang F."/>
            <person name="Liu H."/>
            <person name="Zhao H."/>
            <person name="Xu D."/>
            <person name="Zhang Y."/>
        </authorList>
    </citation>
    <scope>NUCLEOTIDE SEQUENCE [LARGE SCALE GENOMIC DNA]</scope>
    <source>
        <strain evidence="2">cv. Yunnan</strain>
    </source>
</reference>
<accession>A0ACB9B501</accession>
<reference evidence="1 2" key="2">
    <citation type="journal article" date="2022" name="Mol. Ecol. Resour.">
        <title>The genomes of chicory, endive, great burdock and yacon provide insights into Asteraceae paleo-polyploidization history and plant inulin production.</title>
        <authorList>
            <person name="Fan W."/>
            <person name="Wang S."/>
            <person name="Wang H."/>
            <person name="Wang A."/>
            <person name="Jiang F."/>
            <person name="Liu H."/>
            <person name="Zhao H."/>
            <person name="Xu D."/>
            <person name="Zhang Y."/>
        </authorList>
    </citation>
    <scope>NUCLEOTIDE SEQUENCE [LARGE SCALE GENOMIC DNA]</scope>
    <source>
        <strain evidence="2">cv. Yunnan</strain>
        <tissue evidence="1">Leaves</tissue>
    </source>
</reference>
<name>A0ACB9B501_9ASTR</name>
<dbReference type="EMBL" id="CM042040">
    <property type="protein sequence ID" value="KAI3717439.1"/>
    <property type="molecule type" value="Genomic_DNA"/>
</dbReference>
<protein>
    <submittedName>
        <fullName evidence="1">Uncharacterized protein</fullName>
    </submittedName>
</protein>
<keyword evidence="2" id="KW-1185">Reference proteome</keyword>
<dbReference type="Proteomes" id="UP001056120">
    <property type="component" value="Linkage Group LG23"/>
</dbReference>
<proteinExistence type="predicted"/>
<gene>
    <name evidence="1" type="ORF">L1987_69053</name>
</gene>
<comment type="caution">
    <text evidence="1">The sequence shown here is derived from an EMBL/GenBank/DDBJ whole genome shotgun (WGS) entry which is preliminary data.</text>
</comment>
<sequence length="200" mass="22323">MAKVYPVNVSSIVSMKPVVLTVWKKSLLFGCDGFTVYDSIGNLAFRVDNYKTTGNREIVLMDAFGHTLHTIRRKMLSLRDNFLVYDGETAVNPRFSVTKHGNIFNTKSLAYASIVGSAKNRNERNVTYEIEGSYAQKSCMVYDDGRTCVADIRRKEAKRGVALGGDVFALVVQPSIDPATAMALVVIIDQMFDTSRRFFP</sequence>
<evidence type="ECO:0000313" key="1">
    <source>
        <dbReference type="EMBL" id="KAI3717439.1"/>
    </source>
</evidence>